<organism evidence="1 2">
    <name type="scientific">Peronospora farinosa</name>
    <dbReference type="NCBI Taxonomy" id="134698"/>
    <lineage>
        <taxon>Eukaryota</taxon>
        <taxon>Sar</taxon>
        <taxon>Stramenopiles</taxon>
        <taxon>Oomycota</taxon>
        <taxon>Peronosporomycetes</taxon>
        <taxon>Peronosporales</taxon>
        <taxon>Peronosporaceae</taxon>
        <taxon>Peronospora</taxon>
    </lineage>
</organism>
<name>A0ABN8CBR7_9STRA</name>
<dbReference type="EMBL" id="CAKLBC010001352">
    <property type="protein sequence ID" value="CAH0491540.1"/>
    <property type="molecule type" value="Genomic_DNA"/>
</dbReference>
<reference evidence="1 2" key="1">
    <citation type="submission" date="2021-11" db="EMBL/GenBank/DDBJ databases">
        <authorList>
            <person name="Islam A."/>
            <person name="Islam S."/>
            <person name="Flora M.S."/>
            <person name="Rahman M."/>
            <person name="Ziaur R.M."/>
            <person name="Epstein J.H."/>
            <person name="Hassan M."/>
            <person name="Klassen M."/>
            <person name="Woodard K."/>
            <person name="Webb A."/>
            <person name="Webby R.J."/>
            <person name="El Zowalaty M.E."/>
        </authorList>
    </citation>
    <scope>NUCLEOTIDE SEQUENCE [LARGE SCALE GENOMIC DNA]</scope>
    <source>
        <strain evidence="1">Pf1</strain>
    </source>
</reference>
<accession>A0ABN8CBR7</accession>
<evidence type="ECO:0000313" key="2">
    <source>
        <dbReference type="Proteomes" id="UP001157938"/>
    </source>
</evidence>
<keyword evidence="2" id="KW-1185">Reference proteome</keyword>
<comment type="caution">
    <text evidence="1">The sequence shown here is derived from an EMBL/GenBank/DDBJ whole genome shotgun (WGS) entry which is preliminary data.</text>
</comment>
<proteinExistence type="predicted"/>
<dbReference type="Proteomes" id="UP001157938">
    <property type="component" value="Unassembled WGS sequence"/>
</dbReference>
<protein>
    <submittedName>
        <fullName evidence="1">Uncharacterized protein</fullName>
    </submittedName>
</protein>
<evidence type="ECO:0000313" key="1">
    <source>
        <dbReference type="EMBL" id="CAH0491540.1"/>
    </source>
</evidence>
<gene>
    <name evidence="1" type="ORF">PFR001_LOCUS6799</name>
</gene>
<sequence>MIYLSLKYKLRKIEVDGLMNCVKKIKRMLCAANRDRDATANATKAKEADQEIVVVKFDALRSRNSDVRC</sequence>